<feature type="transmembrane region" description="Helical" evidence="1">
    <location>
        <begin position="190"/>
        <end position="213"/>
    </location>
</feature>
<feature type="transmembrane region" description="Helical" evidence="1">
    <location>
        <begin position="136"/>
        <end position="157"/>
    </location>
</feature>
<proteinExistence type="predicted"/>
<protein>
    <submittedName>
        <fullName evidence="3">G-protein coupled receptors family 1 profile domain-containing protein</fullName>
    </submittedName>
</protein>
<keyword evidence="1" id="KW-0472">Membrane</keyword>
<evidence type="ECO:0000313" key="2">
    <source>
        <dbReference type="Proteomes" id="UP000035681"/>
    </source>
</evidence>
<keyword evidence="1" id="KW-0812">Transmembrane</keyword>
<feature type="transmembrane region" description="Helical" evidence="1">
    <location>
        <begin position="40"/>
        <end position="68"/>
    </location>
</feature>
<feature type="transmembrane region" description="Helical" evidence="1">
    <location>
        <begin position="225"/>
        <end position="243"/>
    </location>
</feature>
<keyword evidence="1" id="KW-1133">Transmembrane helix</keyword>
<reference evidence="3" key="1">
    <citation type="submission" date="2024-02" db="UniProtKB">
        <authorList>
            <consortium name="WormBaseParasite"/>
        </authorList>
    </citation>
    <scope>IDENTIFICATION</scope>
</reference>
<dbReference type="Proteomes" id="UP000035681">
    <property type="component" value="Unplaced"/>
</dbReference>
<dbReference type="AlphaFoldDB" id="A0AAF5I0W4"/>
<keyword evidence="2" id="KW-1185">Reference proteome</keyword>
<sequence length="303" mass="36009">MNENFNTIIGIVAMLYTIVIESICLIMIKKLVEFKKWHINIRFLMILFTFLHIIKSLITGIQGIIMIYENKLKIHWLILSQYDIDKAIAYINITRTAMSINIREAIGLIVIERFISTRNRKNYQTLIYASIVAKTYYILFCLVFLDFFFIFCYILVVRKNLQLFKLKKCITKTLNEKFQLRENIHTAKTIFPILIVTTSVQLISNIIIFFIYSYVVLKNVKSINMIIYIFMDIFVAASFIYTIKLKTHFDNMLLKEELNQNFDNKHQLRRNKISPVPSEKKEDKIEFDNIKKKIHLSTITKDW</sequence>
<evidence type="ECO:0000313" key="3">
    <source>
        <dbReference type="WBParaSite" id="TCONS_00008040.p1"/>
    </source>
</evidence>
<accession>A0AAF5I0W4</accession>
<name>A0AAF5I0W4_STRER</name>
<evidence type="ECO:0000256" key="1">
    <source>
        <dbReference type="SAM" id="Phobius"/>
    </source>
</evidence>
<dbReference type="WBParaSite" id="TCONS_00008040.p1">
    <property type="protein sequence ID" value="TCONS_00008040.p1"/>
    <property type="gene ID" value="XLOC_006037"/>
</dbReference>
<feature type="transmembrane region" description="Helical" evidence="1">
    <location>
        <begin position="6"/>
        <end position="28"/>
    </location>
</feature>
<organism evidence="2 3">
    <name type="scientific">Strongyloides stercoralis</name>
    <name type="common">Threadworm</name>
    <dbReference type="NCBI Taxonomy" id="6248"/>
    <lineage>
        <taxon>Eukaryota</taxon>
        <taxon>Metazoa</taxon>
        <taxon>Ecdysozoa</taxon>
        <taxon>Nematoda</taxon>
        <taxon>Chromadorea</taxon>
        <taxon>Rhabditida</taxon>
        <taxon>Tylenchina</taxon>
        <taxon>Panagrolaimomorpha</taxon>
        <taxon>Strongyloidoidea</taxon>
        <taxon>Strongyloididae</taxon>
        <taxon>Strongyloides</taxon>
    </lineage>
</organism>